<dbReference type="EMBL" id="JBHSXS010000047">
    <property type="protein sequence ID" value="MFC6886045.1"/>
    <property type="molecule type" value="Genomic_DNA"/>
</dbReference>
<evidence type="ECO:0000256" key="2">
    <source>
        <dbReference type="ARBA" id="ARBA00022801"/>
    </source>
</evidence>
<keyword evidence="3" id="KW-0460">Magnesium</keyword>
<dbReference type="Gene3D" id="3.40.50.1000">
    <property type="entry name" value="HAD superfamily/HAD-like"/>
    <property type="match status" value="1"/>
</dbReference>
<dbReference type="Gene3D" id="1.20.120.1600">
    <property type="match status" value="1"/>
</dbReference>
<dbReference type="PRINTS" id="PR00413">
    <property type="entry name" value="HADHALOGNASE"/>
</dbReference>
<dbReference type="InterPro" id="IPR006439">
    <property type="entry name" value="HAD-SF_hydro_IA"/>
</dbReference>
<reference evidence="5" key="1">
    <citation type="journal article" date="2019" name="Int. J. Syst. Evol. Microbiol.">
        <title>The Global Catalogue of Microorganisms (GCM) 10K type strain sequencing project: providing services to taxonomists for standard genome sequencing and annotation.</title>
        <authorList>
            <consortium name="The Broad Institute Genomics Platform"/>
            <consortium name="The Broad Institute Genome Sequencing Center for Infectious Disease"/>
            <person name="Wu L."/>
            <person name="Ma J."/>
        </authorList>
    </citation>
    <scope>NUCLEOTIDE SEQUENCE [LARGE SCALE GENOMIC DNA]</scope>
    <source>
        <strain evidence="5">JCM 3369</strain>
    </source>
</reference>
<evidence type="ECO:0000256" key="3">
    <source>
        <dbReference type="ARBA" id="ARBA00022842"/>
    </source>
</evidence>
<keyword evidence="2 4" id="KW-0378">Hydrolase</keyword>
<dbReference type="Pfam" id="PF00702">
    <property type="entry name" value="Hydrolase"/>
    <property type="match status" value="1"/>
</dbReference>
<dbReference type="NCBIfam" id="TIGR01549">
    <property type="entry name" value="HAD-SF-IA-v1"/>
    <property type="match status" value="1"/>
</dbReference>
<dbReference type="InterPro" id="IPR051400">
    <property type="entry name" value="HAD-like_hydrolase"/>
</dbReference>
<comment type="caution">
    <text evidence="4">The sequence shown here is derived from an EMBL/GenBank/DDBJ whole genome shotgun (WGS) entry which is preliminary data.</text>
</comment>
<evidence type="ECO:0000313" key="4">
    <source>
        <dbReference type="EMBL" id="MFC6886045.1"/>
    </source>
</evidence>
<organism evidence="4 5">
    <name type="scientific">Actinomadura yumaensis</name>
    <dbReference type="NCBI Taxonomy" id="111807"/>
    <lineage>
        <taxon>Bacteria</taxon>
        <taxon>Bacillati</taxon>
        <taxon>Actinomycetota</taxon>
        <taxon>Actinomycetes</taxon>
        <taxon>Streptosporangiales</taxon>
        <taxon>Thermomonosporaceae</taxon>
        <taxon>Actinomadura</taxon>
    </lineage>
</organism>
<dbReference type="PANTHER" id="PTHR46470:SF4">
    <property type="entry name" value="5-AMINO-6-(5-PHOSPHO-D-RIBITYLAMINO)URACIL PHOSPHATASE YIGB"/>
    <property type="match status" value="1"/>
</dbReference>
<comment type="cofactor">
    <cofactor evidence="1">
        <name>Mg(2+)</name>
        <dbReference type="ChEBI" id="CHEBI:18420"/>
    </cofactor>
</comment>
<dbReference type="SFLD" id="SFLDG01129">
    <property type="entry name" value="C1.5:_HAD__Beta-PGM__Phosphata"/>
    <property type="match status" value="1"/>
</dbReference>
<dbReference type="PANTHER" id="PTHR46470">
    <property type="entry name" value="N-ACYLNEURAMINATE-9-PHOSPHATASE"/>
    <property type="match status" value="1"/>
</dbReference>
<dbReference type="SFLD" id="SFLDS00003">
    <property type="entry name" value="Haloacid_Dehalogenase"/>
    <property type="match status" value="1"/>
</dbReference>
<dbReference type="InterPro" id="IPR023214">
    <property type="entry name" value="HAD_sf"/>
</dbReference>
<proteinExistence type="predicted"/>
<sequence>MNVAAVLFDLDGTLLDHDGAAATAVVASFPDADPAFVARRWAELTEEAVDRYLAGELTFTEQRRARITALARELGLGAWDDARADAWLAGFLRRYEAAWRAYPDARPAVAALARRGLRLGVITNGDAVQQRAKLKAIGLDARLPYVLTSSEAGVAKPAAEIFLAACAALRLRPAETAYVGDRLATDARAAVDAGLRGVWLDRDASGPDVRDEAGVVRITGLDAVVGLVGRADG</sequence>
<dbReference type="EC" id="3.1.3.-" evidence="4"/>
<evidence type="ECO:0000313" key="5">
    <source>
        <dbReference type="Proteomes" id="UP001596380"/>
    </source>
</evidence>
<name>A0ABW2CYE9_9ACTN</name>
<dbReference type="InterPro" id="IPR036412">
    <property type="entry name" value="HAD-like_sf"/>
</dbReference>
<dbReference type="GO" id="GO:0016787">
    <property type="term" value="F:hydrolase activity"/>
    <property type="evidence" value="ECO:0007669"/>
    <property type="project" value="UniProtKB-KW"/>
</dbReference>
<gene>
    <name evidence="4" type="ORF">ACFQKB_40235</name>
</gene>
<keyword evidence="5" id="KW-1185">Reference proteome</keyword>
<dbReference type="SUPFAM" id="SSF56784">
    <property type="entry name" value="HAD-like"/>
    <property type="match status" value="1"/>
</dbReference>
<dbReference type="Proteomes" id="UP001596380">
    <property type="component" value="Unassembled WGS sequence"/>
</dbReference>
<protein>
    <submittedName>
        <fullName evidence="4">HAD family hydrolase</fullName>
        <ecNumber evidence="4">3.1.3.-</ecNumber>
    </submittedName>
</protein>
<evidence type="ECO:0000256" key="1">
    <source>
        <dbReference type="ARBA" id="ARBA00001946"/>
    </source>
</evidence>
<dbReference type="RefSeq" id="WP_378042738.1">
    <property type="nucleotide sequence ID" value="NZ_JBHSXE010000001.1"/>
</dbReference>
<accession>A0ABW2CYE9</accession>